<proteinExistence type="predicted"/>
<feature type="region of interest" description="Disordered" evidence="1">
    <location>
        <begin position="116"/>
        <end position="177"/>
    </location>
</feature>
<comment type="caution">
    <text evidence="2">The sequence shown here is derived from an EMBL/GenBank/DDBJ whole genome shotgun (WGS) entry which is preliminary data.</text>
</comment>
<sequence length="315" mass="34069">MNERSKCQRCDAIERLWTAGQLTSSDTTHVRRQDYDGEETKQGGPLDENNPDDDHGDYGNPLPEIRKQVGGSDDGSPMAPAAVLAGALQQMEATMTRIVARLDQLDTAAAASSNPVVRVAPTPAGSQRVKYPSRKNDGDGGDSGYSNGPLSSSDGDDESNTSENGGRPPEWRHPRPDKAMAEWRVGLRRMMPGETYADFAAALSGLCGNNRMKERVLLLHFYSSLDRTTRLLVKRRPKPRTLEVTVGKATAINDPIVNVVQGMEYIGQAFVTIGTTGQIASIPGVVSTDVAEEESWDVSQTREACTTNTLAYGSL</sequence>
<protein>
    <submittedName>
        <fullName evidence="2">Unnamed protein product</fullName>
    </submittedName>
</protein>
<name>A0A9W6U5I7_9STRA</name>
<reference evidence="2" key="1">
    <citation type="submission" date="2023-04" db="EMBL/GenBank/DDBJ databases">
        <title>Phytophthora fragariaefolia NBRC 109709.</title>
        <authorList>
            <person name="Ichikawa N."/>
            <person name="Sato H."/>
            <person name="Tonouchi N."/>
        </authorList>
    </citation>
    <scope>NUCLEOTIDE SEQUENCE</scope>
    <source>
        <strain evidence="2">NBRC 109709</strain>
    </source>
</reference>
<dbReference type="Proteomes" id="UP001165121">
    <property type="component" value="Unassembled WGS sequence"/>
</dbReference>
<organism evidence="2 3">
    <name type="scientific">Phytophthora fragariaefolia</name>
    <dbReference type="NCBI Taxonomy" id="1490495"/>
    <lineage>
        <taxon>Eukaryota</taxon>
        <taxon>Sar</taxon>
        <taxon>Stramenopiles</taxon>
        <taxon>Oomycota</taxon>
        <taxon>Peronosporomycetes</taxon>
        <taxon>Peronosporales</taxon>
        <taxon>Peronosporaceae</taxon>
        <taxon>Phytophthora</taxon>
    </lineage>
</organism>
<dbReference type="AlphaFoldDB" id="A0A9W6U5I7"/>
<evidence type="ECO:0000256" key="1">
    <source>
        <dbReference type="SAM" id="MobiDB-lite"/>
    </source>
</evidence>
<dbReference type="EMBL" id="BSXT01000394">
    <property type="protein sequence ID" value="GMF26382.1"/>
    <property type="molecule type" value="Genomic_DNA"/>
</dbReference>
<evidence type="ECO:0000313" key="3">
    <source>
        <dbReference type="Proteomes" id="UP001165121"/>
    </source>
</evidence>
<feature type="compositionally biased region" description="Basic and acidic residues" evidence="1">
    <location>
        <begin position="28"/>
        <end position="41"/>
    </location>
</feature>
<gene>
    <name evidence="2" type="ORF">Pfra01_000495700</name>
</gene>
<evidence type="ECO:0000313" key="2">
    <source>
        <dbReference type="EMBL" id="GMF26382.1"/>
    </source>
</evidence>
<keyword evidence="3" id="KW-1185">Reference proteome</keyword>
<accession>A0A9W6U5I7</accession>
<feature type="region of interest" description="Disordered" evidence="1">
    <location>
        <begin position="18"/>
        <end position="78"/>
    </location>
</feature>